<evidence type="ECO:0000256" key="1">
    <source>
        <dbReference type="ARBA" id="ARBA00000830"/>
    </source>
</evidence>
<dbReference type="Proteomes" id="UP000006048">
    <property type="component" value="Chromosome"/>
</dbReference>
<dbReference type="GO" id="GO:0005829">
    <property type="term" value="C:cytosol"/>
    <property type="evidence" value="ECO:0007669"/>
    <property type="project" value="TreeGrafter"/>
</dbReference>
<dbReference type="SFLD" id="SFLDG01129">
    <property type="entry name" value="C1.5:_HAD__Beta-PGM__Phosphata"/>
    <property type="match status" value="1"/>
</dbReference>
<protein>
    <recommendedName>
        <fullName evidence="4">phosphoglycolate phosphatase</fullName>
        <ecNumber evidence="4">3.1.3.18</ecNumber>
    </recommendedName>
</protein>
<dbReference type="InterPro" id="IPR036412">
    <property type="entry name" value="HAD-like_sf"/>
</dbReference>
<reference evidence="5 6" key="1">
    <citation type="submission" date="2012-06" db="EMBL/GenBank/DDBJ databases">
        <title>The complete chromosome of genome of Turneriella parva DSM 21527.</title>
        <authorList>
            <consortium name="US DOE Joint Genome Institute (JGI-PGF)"/>
            <person name="Lucas S."/>
            <person name="Han J."/>
            <person name="Lapidus A."/>
            <person name="Bruce D."/>
            <person name="Goodwin L."/>
            <person name="Pitluck S."/>
            <person name="Peters L."/>
            <person name="Kyrpides N."/>
            <person name="Mavromatis K."/>
            <person name="Ivanova N."/>
            <person name="Mikhailova N."/>
            <person name="Chertkov O."/>
            <person name="Detter J.C."/>
            <person name="Tapia R."/>
            <person name="Han C."/>
            <person name="Land M."/>
            <person name="Hauser L."/>
            <person name="Markowitz V."/>
            <person name="Cheng J.-F."/>
            <person name="Hugenholtz P."/>
            <person name="Woyke T."/>
            <person name="Wu D."/>
            <person name="Gronow S."/>
            <person name="Wellnitz S."/>
            <person name="Brambilla E."/>
            <person name="Klenk H.-P."/>
            <person name="Eisen J.A."/>
        </authorList>
    </citation>
    <scope>NUCLEOTIDE SEQUENCE [LARGE SCALE GENOMIC DNA]</scope>
    <source>
        <strain evidence="6">ATCC BAA-1111 / DSM 21527 / NCTC 11395 / H</strain>
    </source>
</reference>
<dbReference type="GO" id="GO:0006281">
    <property type="term" value="P:DNA repair"/>
    <property type="evidence" value="ECO:0007669"/>
    <property type="project" value="TreeGrafter"/>
</dbReference>
<dbReference type="OrthoDB" id="9807630at2"/>
<evidence type="ECO:0000313" key="6">
    <source>
        <dbReference type="Proteomes" id="UP000006048"/>
    </source>
</evidence>
<dbReference type="HOGENOM" id="CLU_1189494_0_0_12"/>
<keyword evidence="6" id="KW-1185">Reference proteome</keyword>
<accession>I4B506</accession>
<dbReference type="Gene3D" id="3.40.50.1000">
    <property type="entry name" value="HAD superfamily/HAD-like"/>
    <property type="match status" value="1"/>
</dbReference>
<gene>
    <name evidence="5" type="ordered locus">Turpa_1715</name>
</gene>
<dbReference type="InterPro" id="IPR050155">
    <property type="entry name" value="HAD-like_hydrolase_sf"/>
</dbReference>
<evidence type="ECO:0000313" key="5">
    <source>
        <dbReference type="EMBL" id="AFM12363.1"/>
    </source>
</evidence>
<dbReference type="Pfam" id="PF13419">
    <property type="entry name" value="HAD_2"/>
    <property type="match status" value="1"/>
</dbReference>
<dbReference type="SFLD" id="SFLDS00003">
    <property type="entry name" value="Haloacid_Dehalogenase"/>
    <property type="match status" value="1"/>
</dbReference>
<comment type="similarity">
    <text evidence="3">Belongs to the HAD-like hydrolase superfamily. CbbY/CbbZ/Gph/YieH family.</text>
</comment>
<comment type="pathway">
    <text evidence="2">Organic acid metabolism; glycolate biosynthesis; glycolate from 2-phosphoglycolate: step 1/1.</text>
</comment>
<dbReference type="InterPro" id="IPR023214">
    <property type="entry name" value="HAD_sf"/>
</dbReference>
<evidence type="ECO:0000256" key="3">
    <source>
        <dbReference type="ARBA" id="ARBA00006171"/>
    </source>
</evidence>
<dbReference type="EMBL" id="CP002959">
    <property type="protein sequence ID" value="AFM12363.1"/>
    <property type="molecule type" value="Genomic_DNA"/>
</dbReference>
<dbReference type="InterPro" id="IPR023198">
    <property type="entry name" value="PGP-like_dom2"/>
</dbReference>
<dbReference type="PANTHER" id="PTHR43434:SF1">
    <property type="entry name" value="PHOSPHOGLYCOLATE PHOSPHATASE"/>
    <property type="match status" value="1"/>
</dbReference>
<sequence>MKPIKAIIFDYDDTLVRTREIRYETIKKISREHFNTEMDIAEIDSAWGLPGDSFLITLFGKHVDNDLEKLWAIYNEYCAADPNQLNEGVVDFLDEFREALKYGILTSSSEKRVGAELAELCLKKNLFLDVQTCEHTNVHKPNPLVFEPICEKFETIGINRSDLLYIGDTLADYKAATGFGLQFVGMAHSTREEVIFARAGVTYLTGFGQLSHFVVSQHIQFANKAKDDLPAQA</sequence>
<dbReference type="Gene3D" id="1.10.150.240">
    <property type="entry name" value="Putative phosphatase, domain 2"/>
    <property type="match status" value="1"/>
</dbReference>
<dbReference type="SUPFAM" id="SSF56784">
    <property type="entry name" value="HAD-like"/>
    <property type="match status" value="1"/>
</dbReference>
<keyword evidence="5" id="KW-0378">Hydrolase</keyword>
<proteinExistence type="inferred from homology"/>
<dbReference type="STRING" id="869212.Turpa_1715"/>
<evidence type="ECO:0000256" key="2">
    <source>
        <dbReference type="ARBA" id="ARBA00004818"/>
    </source>
</evidence>
<dbReference type="AlphaFoldDB" id="I4B506"/>
<dbReference type="PANTHER" id="PTHR43434">
    <property type="entry name" value="PHOSPHOGLYCOLATE PHOSPHATASE"/>
    <property type="match status" value="1"/>
</dbReference>
<dbReference type="RefSeq" id="WP_014802873.1">
    <property type="nucleotide sequence ID" value="NC_018020.1"/>
</dbReference>
<dbReference type="EC" id="3.1.3.18" evidence="4"/>
<dbReference type="InterPro" id="IPR041492">
    <property type="entry name" value="HAD_2"/>
</dbReference>
<organism evidence="5 6">
    <name type="scientific">Turneriella parva (strain ATCC BAA-1111 / DSM 21527 / NCTC 11395 / H)</name>
    <name type="common">Leptospira parva</name>
    <dbReference type="NCBI Taxonomy" id="869212"/>
    <lineage>
        <taxon>Bacteria</taxon>
        <taxon>Pseudomonadati</taxon>
        <taxon>Spirochaetota</taxon>
        <taxon>Spirochaetia</taxon>
        <taxon>Leptospirales</taxon>
        <taxon>Leptospiraceae</taxon>
        <taxon>Turneriella</taxon>
    </lineage>
</organism>
<comment type="catalytic activity">
    <reaction evidence="1">
        <text>2-phosphoglycolate + H2O = glycolate + phosphate</text>
        <dbReference type="Rhea" id="RHEA:14369"/>
        <dbReference type="ChEBI" id="CHEBI:15377"/>
        <dbReference type="ChEBI" id="CHEBI:29805"/>
        <dbReference type="ChEBI" id="CHEBI:43474"/>
        <dbReference type="ChEBI" id="CHEBI:58033"/>
        <dbReference type="EC" id="3.1.3.18"/>
    </reaction>
</comment>
<evidence type="ECO:0000256" key="4">
    <source>
        <dbReference type="ARBA" id="ARBA00013078"/>
    </source>
</evidence>
<dbReference type="GO" id="GO:0008967">
    <property type="term" value="F:phosphoglycolate phosphatase activity"/>
    <property type="evidence" value="ECO:0007669"/>
    <property type="project" value="UniProtKB-EC"/>
</dbReference>
<dbReference type="KEGG" id="tpx:Turpa_1715"/>
<name>I4B506_TURPD</name>